<accession>A0A9P9A0E0</accession>
<dbReference type="InterPro" id="IPR036291">
    <property type="entry name" value="NAD(P)-bd_dom_sf"/>
</dbReference>
<organism evidence="4 5">
    <name type="scientific">Truncatella angustata</name>
    <dbReference type="NCBI Taxonomy" id="152316"/>
    <lineage>
        <taxon>Eukaryota</taxon>
        <taxon>Fungi</taxon>
        <taxon>Dikarya</taxon>
        <taxon>Ascomycota</taxon>
        <taxon>Pezizomycotina</taxon>
        <taxon>Sordariomycetes</taxon>
        <taxon>Xylariomycetidae</taxon>
        <taxon>Amphisphaeriales</taxon>
        <taxon>Sporocadaceae</taxon>
        <taxon>Truncatella</taxon>
    </lineage>
</organism>
<dbReference type="SUPFAM" id="SSF51735">
    <property type="entry name" value="NAD(P)-binding Rossmann-fold domains"/>
    <property type="match status" value="1"/>
</dbReference>
<protein>
    <recommendedName>
        <fullName evidence="3">Ketoreductase domain-containing protein</fullName>
    </recommendedName>
</protein>
<dbReference type="PANTHER" id="PTHR43975:SF2">
    <property type="entry name" value="EG:BACR7A4.14 PROTEIN-RELATED"/>
    <property type="match status" value="1"/>
</dbReference>
<gene>
    <name evidence="4" type="ORF">BKA67DRAFT_657815</name>
</gene>
<evidence type="ECO:0000256" key="2">
    <source>
        <dbReference type="RuleBase" id="RU000363"/>
    </source>
</evidence>
<evidence type="ECO:0000313" key="5">
    <source>
        <dbReference type="Proteomes" id="UP000758603"/>
    </source>
</evidence>
<keyword evidence="5" id="KW-1185">Reference proteome</keyword>
<comment type="similarity">
    <text evidence="2">Belongs to the short-chain dehydrogenases/reductases (SDR) family.</text>
</comment>
<dbReference type="SMART" id="SM00822">
    <property type="entry name" value="PKS_KR"/>
    <property type="match status" value="1"/>
</dbReference>
<dbReference type="PRINTS" id="PR00081">
    <property type="entry name" value="GDHRDH"/>
</dbReference>
<sequence length="300" mass="31914">MASADAYTAPFMLTKSMHRDVYPAVDPKINPELDGSSKVVMIFGATSGLGYAIAKSWSIARARGIVLVGRNRGDLENVKKDLATDSEVLVIAANVTSVSETDAAFETALGKFGRVDVVINAFGVMKTAPIGAQDPGAWWENFDTNVRGVYNVCHSYINAAGGKGTIVNLVSLAASFVAPAMSGYSASKLAVIKLGECLQVEQPGIRVFSVHPGMVVADSGRGMIIEAFAPFTKDTAALTGGLTLFLATPRADFLNGGYIHANWDVRELEHNKKEIVEKKLVALGFLNGQLREGGYPWTGV</sequence>
<evidence type="ECO:0000259" key="3">
    <source>
        <dbReference type="SMART" id="SM00822"/>
    </source>
</evidence>
<dbReference type="GeneID" id="70136067"/>
<dbReference type="PANTHER" id="PTHR43975">
    <property type="entry name" value="ZGC:101858"/>
    <property type="match status" value="1"/>
</dbReference>
<dbReference type="PRINTS" id="PR00080">
    <property type="entry name" value="SDRFAMILY"/>
</dbReference>
<dbReference type="RefSeq" id="XP_045960179.1">
    <property type="nucleotide sequence ID" value="XM_046107176.1"/>
</dbReference>
<dbReference type="Pfam" id="PF00106">
    <property type="entry name" value="adh_short"/>
    <property type="match status" value="1"/>
</dbReference>
<dbReference type="InterPro" id="IPR002347">
    <property type="entry name" value="SDR_fam"/>
</dbReference>
<reference evidence="4" key="1">
    <citation type="journal article" date="2021" name="Nat. Commun.">
        <title>Genetic determinants of endophytism in the Arabidopsis root mycobiome.</title>
        <authorList>
            <person name="Mesny F."/>
            <person name="Miyauchi S."/>
            <person name="Thiergart T."/>
            <person name="Pickel B."/>
            <person name="Atanasova L."/>
            <person name="Karlsson M."/>
            <person name="Huettel B."/>
            <person name="Barry K.W."/>
            <person name="Haridas S."/>
            <person name="Chen C."/>
            <person name="Bauer D."/>
            <person name="Andreopoulos W."/>
            <person name="Pangilinan J."/>
            <person name="LaButti K."/>
            <person name="Riley R."/>
            <person name="Lipzen A."/>
            <person name="Clum A."/>
            <person name="Drula E."/>
            <person name="Henrissat B."/>
            <person name="Kohler A."/>
            <person name="Grigoriev I.V."/>
            <person name="Martin F.M."/>
            <person name="Hacquard S."/>
        </authorList>
    </citation>
    <scope>NUCLEOTIDE SEQUENCE</scope>
    <source>
        <strain evidence="4">MPI-SDFR-AT-0073</strain>
    </source>
</reference>
<dbReference type="Gene3D" id="3.40.50.720">
    <property type="entry name" value="NAD(P)-binding Rossmann-like Domain"/>
    <property type="match status" value="1"/>
</dbReference>
<evidence type="ECO:0000256" key="1">
    <source>
        <dbReference type="ARBA" id="ARBA00023002"/>
    </source>
</evidence>
<comment type="caution">
    <text evidence="4">The sequence shown here is derived from an EMBL/GenBank/DDBJ whole genome shotgun (WGS) entry which is preliminary data.</text>
</comment>
<dbReference type="Proteomes" id="UP000758603">
    <property type="component" value="Unassembled WGS sequence"/>
</dbReference>
<dbReference type="InterPro" id="IPR057326">
    <property type="entry name" value="KR_dom"/>
</dbReference>
<dbReference type="OrthoDB" id="1933717at2759"/>
<dbReference type="CDD" id="cd05233">
    <property type="entry name" value="SDR_c"/>
    <property type="match status" value="1"/>
</dbReference>
<proteinExistence type="inferred from homology"/>
<evidence type="ECO:0000313" key="4">
    <source>
        <dbReference type="EMBL" id="KAH6655914.1"/>
    </source>
</evidence>
<dbReference type="GO" id="GO:0016491">
    <property type="term" value="F:oxidoreductase activity"/>
    <property type="evidence" value="ECO:0007669"/>
    <property type="project" value="UniProtKB-KW"/>
</dbReference>
<name>A0A9P9A0E0_9PEZI</name>
<dbReference type="EMBL" id="JAGPXC010000003">
    <property type="protein sequence ID" value="KAH6655914.1"/>
    <property type="molecule type" value="Genomic_DNA"/>
</dbReference>
<keyword evidence="1" id="KW-0560">Oxidoreductase</keyword>
<dbReference type="AlphaFoldDB" id="A0A9P9A0E0"/>
<feature type="domain" description="Ketoreductase" evidence="3">
    <location>
        <begin position="38"/>
        <end position="219"/>
    </location>
</feature>